<dbReference type="Proteomes" id="UP000295292">
    <property type="component" value="Unassembled WGS sequence"/>
</dbReference>
<evidence type="ECO:0008006" key="3">
    <source>
        <dbReference type="Google" id="ProtNLM"/>
    </source>
</evidence>
<keyword evidence="2" id="KW-1185">Reference proteome</keyword>
<evidence type="ECO:0000313" key="2">
    <source>
        <dbReference type="Proteomes" id="UP000295292"/>
    </source>
</evidence>
<accession>A0A4R6WLF5</accession>
<proteinExistence type="predicted"/>
<protein>
    <recommendedName>
        <fullName evidence="3">DUF2116 family Zn-ribbon domain-containing protein</fullName>
    </recommendedName>
</protein>
<dbReference type="OrthoDB" id="5187906at2"/>
<dbReference type="EMBL" id="SNYV01000011">
    <property type="protein sequence ID" value="TDQ79618.1"/>
    <property type="molecule type" value="Genomic_DNA"/>
</dbReference>
<dbReference type="AlphaFoldDB" id="A0A4R6WLF5"/>
<comment type="caution">
    <text evidence="1">The sequence shown here is derived from an EMBL/GenBank/DDBJ whole genome shotgun (WGS) entry which is preliminary data.</text>
</comment>
<gene>
    <name evidence="1" type="ORF">CLV99_1065</name>
</gene>
<organism evidence="1 2">
    <name type="scientific">Sphingobacterium yanglingense</name>
    <dbReference type="NCBI Taxonomy" id="1437280"/>
    <lineage>
        <taxon>Bacteria</taxon>
        <taxon>Pseudomonadati</taxon>
        <taxon>Bacteroidota</taxon>
        <taxon>Sphingobacteriia</taxon>
        <taxon>Sphingobacteriales</taxon>
        <taxon>Sphingobacteriaceae</taxon>
        <taxon>Sphingobacterium</taxon>
    </lineage>
</organism>
<name>A0A4R6WLF5_9SPHI</name>
<evidence type="ECO:0000313" key="1">
    <source>
        <dbReference type="EMBL" id="TDQ79618.1"/>
    </source>
</evidence>
<dbReference type="RefSeq" id="WP_133583394.1">
    <property type="nucleotide sequence ID" value="NZ_SNYV01000011.1"/>
</dbReference>
<reference evidence="1 2" key="1">
    <citation type="submission" date="2019-03" db="EMBL/GenBank/DDBJ databases">
        <title>Genomic Encyclopedia of Archaeal and Bacterial Type Strains, Phase II (KMG-II): from individual species to whole genera.</title>
        <authorList>
            <person name="Goeker M."/>
        </authorList>
    </citation>
    <scope>NUCLEOTIDE SEQUENCE [LARGE SCALE GENOMIC DNA]</scope>
    <source>
        <strain evidence="1 2">DSM 28353</strain>
    </source>
</reference>
<sequence>MKEKECLECLTPIKGRSDKRFCNDACRSSYNNRRNTDDNNIVRKINKQLYKNRKILLGLLRNEKMVQVNEDRLLTLGFDKEYHTHDLLTSKGQTYYFVYEYGFLPLEKQRYLIVKNKNLLNVTE</sequence>